<dbReference type="AlphaFoldDB" id="A0A5N5GAJ0"/>
<sequence>MPKTKWFTTNLFLAESGISSSKWSQHRRGFPLMNDPAWIQWINKLEPMSKRKWMNNGIYELITLSKTTMAKPELLTTAFLFWNSGTNTFDFKMGPISPTILDMAQVFGLRPSGRIVDVTHDWAPYSRPTAKSLGSSTSLLQLEYNSTTFKSYGTSFKGFIPFVNKSFGADSLHANIDQENMELAWEVCSDRYKRELEFIIQIYAIGFRQAIPIPFFDSEEDADALILQEAATEAKRRAVGEGPSASKKPIIEFHQTPAFTFGKLLVLEIPLVSDVISPEASRAAPTIVPKASEVPLIMLIRASGKGSVSIIILTNAFTIKGLKGVIISAAHMSITSLPRPSSFSGSPSNSTWWRQLYFCRNVVF</sequence>
<reference evidence="1 2" key="2">
    <citation type="submission" date="2019-11" db="EMBL/GenBank/DDBJ databases">
        <title>A de novo genome assembly of a pear dwarfing rootstock.</title>
        <authorList>
            <person name="Wang F."/>
            <person name="Wang J."/>
            <person name="Li S."/>
            <person name="Zhang Y."/>
            <person name="Fang M."/>
            <person name="Ma L."/>
            <person name="Zhao Y."/>
            <person name="Jiang S."/>
        </authorList>
    </citation>
    <scope>NUCLEOTIDE SEQUENCE [LARGE SCALE GENOMIC DNA]</scope>
    <source>
        <strain evidence="1">S2</strain>
        <tissue evidence="1">Leaf</tissue>
    </source>
</reference>
<organism evidence="1 2">
    <name type="scientific">Pyrus ussuriensis x Pyrus communis</name>
    <dbReference type="NCBI Taxonomy" id="2448454"/>
    <lineage>
        <taxon>Eukaryota</taxon>
        <taxon>Viridiplantae</taxon>
        <taxon>Streptophyta</taxon>
        <taxon>Embryophyta</taxon>
        <taxon>Tracheophyta</taxon>
        <taxon>Spermatophyta</taxon>
        <taxon>Magnoliopsida</taxon>
        <taxon>eudicotyledons</taxon>
        <taxon>Gunneridae</taxon>
        <taxon>Pentapetalae</taxon>
        <taxon>rosids</taxon>
        <taxon>fabids</taxon>
        <taxon>Rosales</taxon>
        <taxon>Rosaceae</taxon>
        <taxon>Amygdaloideae</taxon>
        <taxon>Maleae</taxon>
        <taxon>Pyrus</taxon>
    </lineage>
</organism>
<accession>A0A5N5GAJ0</accession>
<evidence type="ECO:0000313" key="1">
    <source>
        <dbReference type="EMBL" id="KAB2612177.1"/>
    </source>
</evidence>
<reference evidence="1 2" key="1">
    <citation type="submission" date="2019-09" db="EMBL/GenBank/DDBJ databases">
        <authorList>
            <person name="Ou C."/>
        </authorList>
    </citation>
    <scope>NUCLEOTIDE SEQUENCE [LARGE SCALE GENOMIC DNA]</scope>
    <source>
        <strain evidence="1">S2</strain>
        <tissue evidence="1">Leaf</tissue>
    </source>
</reference>
<comment type="caution">
    <text evidence="1">The sequence shown here is derived from an EMBL/GenBank/DDBJ whole genome shotgun (WGS) entry which is preliminary data.</text>
</comment>
<evidence type="ECO:0000313" key="2">
    <source>
        <dbReference type="Proteomes" id="UP000327157"/>
    </source>
</evidence>
<gene>
    <name evidence="1" type="ORF">D8674_036857</name>
</gene>
<name>A0A5N5GAJ0_9ROSA</name>
<protein>
    <recommendedName>
        <fullName evidence="3">Aminotransferase-like plant mobile domain-containing protein</fullName>
    </recommendedName>
</protein>
<dbReference type="Proteomes" id="UP000327157">
    <property type="component" value="Unassembled WGS sequence"/>
</dbReference>
<keyword evidence="2" id="KW-1185">Reference proteome</keyword>
<dbReference type="OrthoDB" id="1632775at2759"/>
<dbReference type="EMBL" id="SMOL01000468">
    <property type="protein sequence ID" value="KAB2612177.1"/>
    <property type="molecule type" value="Genomic_DNA"/>
</dbReference>
<proteinExistence type="predicted"/>
<evidence type="ECO:0008006" key="3">
    <source>
        <dbReference type="Google" id="ProtNLM"/>
    </source>
</evidence>